<dbReference type="AlphaFoldDB" id="A0A4R0XNG5"/>
<gene>
    <name evidence="1" type="ORF">C4B25_00255</name>
</gene>
<dbReference type="RefSeq" id="WP_131613065.1">
    <property type="nucleotide sequence ID" value="NZ_PSZP01000001.1"/>
</dbReference>
<accession>A0A4R0XNG5</accession>
<sequence>MKKLKTGIEILKYLSGQNKPISVEDITNYLNTSFELEKDLKPRSIKEYLRELSNELIYTNGGTQAPIIESRRGIDGGWMLTASGREEMKRLSFNSFNSDTLNAINDSFQRAMVSETFYYKNDLKKARSILYATKNFHEADHEHYLGNGSEIIKSTIIKKLKQVALENKYARITFKHIRYSVTEKVMDLKVIRLIHDLDESFVVCSKEGSFEPMYINIRNVAAIKILNKSFPRKYEAKFKNTINDDKSSIKVRTEQWARIKVINPFMYEVIDLWTHGCTFEYSEDRSIITIRSSEHYRLMIFLFRTIGCAKILDAHKMVKERWNRKVNLIQPIE</sequence>
<evidence type="ECO:0000313" key="2">
    <source>
        <dbReference type="Proteomes" id="UP000291072"/>
    </source>
</evidence>
<reference evidence="1 2" key="1">
    <citation type="submission" date="2018-02" db="EMBL/GenBank/DDBJ databases">
        <title>Mycoplasma marinum and Mycoplasma todarodis sp. nov., moderately halophilic and psychrotolerant mycoplasmas isolated from cephalopods.</title>
        <authorList>
            <person name="Viver T."/>
        </authorList>
    </citation>
    <scope>NUCLEOTIDE SEQUENCE [LARGE SCALE GENOMIC DNA]</scope>
    <source>
        <strain evidence="1 2">5H</strain>
    </source>
</reference>
<comment type="caution">
    <text evidence="1">The sequence shown here is derived from an EMBL/GenBank/DDBJ whole genome shotgun (WGS) entry which is preliminary data.</text>
</comment>
<proteinExistence type="predicted"/>
<protein>
    <submittedName>
        <fullName evidence="1">Uncharacterized protein</fullName>
    </submittedName>
</protein>
<dbReference type="Proteomes" id="UP000291072">
    <property type="component" value="Unassembled WGS sequence"/>
</dbReference>
<evidence type="ECO:0000313" key="1">
    <source>
        <dbReference type="EMBL" id="TCG12112.1"/>
    </source>
</evidence>
<name>A0A4R0XNG5_9MOLU</name>
<organism evidence="1 2">
    <name type="scientific">Mycoplasma todarodis</name>
    <dbReference type="NCBI Taxonomy" id="1937191"/>
    <lineage>
        <taxon>Bacteria</taxon>
        <taxon>Bacillati</taxon>
        <taxon>Mycoplasmatota</taxon>
        <taxon>Mollicutes</taxon>
        <taxon>Mycoplasmataceae</taxon>
        <taxon>Mycoplasma</taxon>
    </lineage>
</organism>
<dbReference type="EMBL" id="PSZP01000001">
    <property type="protein sequence ID" value="TCG12112.1"/>
    <property type="molecule type" value="Genomic_DNA"/>
</dbReference>
<keyword evidence="2" id="KW-1185">Reference proteome</keyword>